<proteinExistence type="predicted"/>
<sequence length="141" mass="15661">MIRTAQVDNRSTSASAEKEVTEILSATQGLEINVEENTERWLDDTDIESGISLNSQQKIEHEEDVSFSDLEDDGNDLPSRLSASRPGHEVKAISRSGSNDWIKLNDSSDNRGDLEKAQQSTSRDKDSEGESSDWLAVDEFD</sequence>
<dbReference type="Proteomes" id="UP001164250">
    <property type="component" value="Chromosome 8"/>
</dbReference>
<protein>
    <submittedName>
        <fullName evidence="1">Uncharacterized protein</fullName>
    </submittedName>
</protein>
<dbReference type="EMBL" id="CM047904">
    <property type="protein sequence ID" value="KAJ0091507.1"/>
    <property type="molecule type" value="Genomic_DNA"/>
</dbReference>
<evidence type="ECO:0000313" key="2">
    <source>
        <dbReference type="Proteomes" id="UP001164250"/>
    </source>
</evidence>
<evidence type="ECO:0000313" key="1">
    <source>
        <dbReference type="EMBL" id="KAJ0091507.1"/>
    </source>
</evidence>
<name>A0ACC1AXZ1_9ROSI</name>
<organism evidence="1 2">
    <name type="scientific">Pistacia atlantica</name>
    <dbReference type="NCBI Taxonomy" id="434234"/>
    <lineage>
        <taxon>Eukaryota</taxon>
        <taxon>Viridiplantae</taxon>
        <taxon>Streptophyta</taxon>
        <taxon>Embryophyta</taxon>
        <taxon>Tracheophyta</taxon>
        <taxon>Spermatophyta</taxon>
        <taxon>Magnoliopsida</taxon>
        <taxon>eudicotyledons</taxon>
        <taxon>Gunneridae</taxon>
        <taxon>Pentapetalae</taxon>
        <taxon>rosids</taxon>
        <taxon>malvids</taxon>
        <taxon>Sapindales</taxon>
        <taxon>Anacardiaceae</taxon>
        <taxon>Pistacia</taxon>
    </lineage>
</organism>
<reference evidence="2" key="1">
    <citation type="journal article" date="2023" name="G3 (Bethesda)">
        <title>Genome assembly and association tests identify interacting loci associated with vigor, precocity, and sex in interspecific pistachio rootstocks.</title>
        <authorList>
            <person name="Palmer W."/>
            <person name="Jacygrad E."/>
            <person name="Sagayaradj S."/>
            <person name="Cavanaugh K."/>
            <person name="Han R."/>
            <person name="Bertier L."/>
            <person name="Beede B."/>
            <person name="Kafkas S."/>
            <person name="Golino D."/>
            <person name="Preece J."/>
            <person name="Michelmore R."/>
        </authorList>
    </citation>
    <scope>NUCLEOTIDE SEQUENCE [LARGE SCALE GENOMIC DNA]</scope>
</reference>
<accession>A0ACC1AXZ1</accession>
<gene>
    <name evidence="1" type="ORF">Patl1_13899</name>
</gene>
<comment type="caution">
    <text evidence="1">The sequence shown here is derived from an EMBL/GenBank/DDBJ whole genome shotgun (WGS) entry which is preliminary data.</text>
</comment>
<keyword evidence="2" id="KW-1185">Reference proteome</keyword>